<proteinExistence type="predicted"/>
<protein>
    <submittedName>
        <fullName evidence="2">Uncharacterized protein</fullName>
    </submittedName>
</protein>
<reference evidence="2 3" key="1">
    <citation type="submission" date="2020-08" db="EMBL/GenBank/DDBJ databases">
        <title>Plant Genome Project.</title>
        <authorList>
            <person name="Zhang R.-G."/>
        </authorList>
    </citation>
    <scope>NUCLEOTIDE SEQUENCE [LARGE SCALE GENOMIC DNA]</scope>
    <source>
        <tissue evidence="2">Rhizome</tissue>
    </source>
</reference>
<dbReference type="EMBL" id="JACMSC010000014">
    <property type="protein sequence ID" value="KAG6490664.1"/>
    <property type="molecule type" value="Genomic_DNA"/>
</dbReference>
<dbReference type="Proteomes" id="UP000734854">
    <property type="component" value="Unassembled WGS sequence"/>
</dbReference>
<gene>
    <name evidence="2" type="ORF">ZIOFF_051974</name>
</gene>
<name>A0A8J5FMW6_ZINOF</name>
<dbReference type="PANTHER" id="PTHR33499">
    <property type="entry name" value="OS12G0282400 PROTEIN-RELATED"/>
    <property type="match status" value="1"/>
</dbReference>
<keyword evidence="1" id="KW-0175">Coiled coil</keyword>
<feature type="coiled-coil region" evidence="1">
    <location>
        <begin position="317"/>
        <end position="351"/>
    </location>
</feature>
<dbReference type="PANTHER" id="PTHR33499:SF35">
    <property type="entry name" value="TRANSPOSASE MUDR PLANT DOMAIN-CONTAINING PROTEIN"/>
    <property type="match status" value="1"/>
</dbReference>
<evidence type="ECO:0000256" key="1">
    <source>
        <dbReference type="SAM" id="Coils"/>
    </source>
</evidence>
<organism evidence="2 3">
    <name type="scientific">Zingiber officinale</name>
    <name type="common">Ginger</name>
    <name type="synonym">Amomum zingiber</name>
    <dbReference type="NCBI Taxonomy" id="94328"/>
    <lineage>
        <taxon>Eukaryota</taxon>
        <taxon>Viridiplantae</taxon>
        <taxon>Streptophyta</taxon>
        <taxon>Embryophyta</taxon>
        <taxon>Tracheophyta</taxon>
        <taxon>Spermatophyta</taxon>
        <taxon>Magnoliopsida</taxon>
        <taxon>Liliopsida</taxon>
        <taxon>Zingiberales</taxon>
        <taxon>Zingiberaceae</taxon>
        <taxon>Zingiber</taxon>
    </lineage>
</organism>
<keyword evidence="3" id="KW-1185">Reference proteome</keyword>
<dbReference type="AlphaFoldDB" id="A0A8J5FMW6"/>
<evidence type="ECO:0000313" key="3">
    <source>
        <dbReference type="Proteomes" id="UP000734854"/>
    </source>
</evidence>
<comment type="caution">
    <text evidence="2">The sequence shown here is derived from an EMBL/GenBank/DDBJ whole genome shotgun (WGS) entry which is preliminary data.</text>
</comment>
<accession>A0A8J5FMW6</accession>
<sequence>MTHRHLLSAAVRVTPSLPASQNYAFLPSLNGALPSPLSSDATLARLLPFPSGLEIGSSKNKNGEDLNDEAKTFYRLLKDSEQPTYPGGDVLAQVNDLEGIILTKDVKRKMKPMLAKSSVGNIQKAVKFLAPDKLAKERGYRHKMRHVGDSIDEWKERDFTEDSSFLDILNICKKFIGIHYVGFKVTDGDGKPLRNDKDLLAMLKAHEDVENIEIYVDVDETTQPLLFKMPQDNPTFDSIPRVSKVRDVTILGDFKTNEKVIVRGDVEEIVKTIHSTASLSHIEVVKKCFGPQRYSHVFGFRGGMKRKHFNYLQAAYIKDLEAKLHEKEEENNNLKRHMNGIESRLAKNENENQPTSNEPAMYGEGEFNTCDVFLDD</sequence>
<evidence type="ECO:0000313" key="2">
    <source>
        <dbReference type="EMBL" id="KAG6490664.1"/>
    </source>
</evidence>